<evidence type="ECO:0000313" key="7">
    <source>
        <dbReference type="EMBL" id="KAK4528492.1"/>
    </source>
</evidence>
<dbReference type="EMBL" id="JANCYU010000065">
    <property type="protein sequence ID" value="KAK4528492.1"/>
    <property type="molecule type" value="Genomic_DNA"/>
</dbReference>
<dbReference type="GO" id="GO:0072583">
    <property type="term" value="P:clathrin-dependent endocytosis"/>
    <property type="evidence" value="ECO:0007669"/>
    <property type="project" value="InterPro"/>
</dbReference>
<dbReference type="GO" id="GO:0030136">
    <property type="term" value="C:clathrin-coated vesicle"/>
    <property type="evidence" value="ECO:0007669"/>
    <property type="project" value="InterPro"/>
</dbReference>
<evidence type="ECO:0000256" key="1">
    <source>
        <dbReference type="ARBA" id="ARBA00004600"/>
    </source>
</evidence>
<dbReference type="PANTHER" id="PTHR22951">
    <property type="entry name" value="CLATHRIN ASSEMBLY PROTEIN"/>
    <property type="match status" value="1"/>
</dbReference>
<feature type="region of interest" description="Disordered" evidence="5">
    <location>
        <begin position="602"/>
        <end position="682"/>
    </location>
</feature>
<dbReference type="Proteomes" id="UP001300502">
    <property type="component" value="Unassembled WGS sequence"/>
</dbReference>
<feature type="region of interest" description="Disordered" evidence="5">
    <location>
        <begin position="355"/>
        <end position="392"/>
    </location>
</feature>
<dbReference type="GO" id="GO:0048268">
    <property type="term" value="P:clathrin coat assembly"/>
    <property type="evidence" value="ECO:0007669"/>
    <property type="project" value="InterPro"/>
</dbReference>
<evidence type="ECO:0000259" key="6">
    <source>
        <dbReference type="PROSITE" id="PS50942"/>
    </source>
</evidence>
<dbReference type="GO" id="GO:0005545">
    <property type="term" value="F:1-phosphatidylinositol binding"/>
    <property type="evidence" value="ECO:0007669"/>
    <property type="project" value="InterPro"/>
</dbReference>
<dbReference type="AlphaFoldDB" id="A0AAV9ILW9"/>
<keyword evidence="4" id="KW-0168">Coated pit</keyword>
<feature type="compositionally biased region" description="Basic and acidic residues" evidence="5">
    <location>
        <begin position="308"/>
        <end position="323"/>
    </location>
</feature>
<evidence type="ECO:0000256" key="2">
    <source>
        <dbReference type="ARBA" id="ARBA00022583"/>
    </source>
</evidence>
<name>A0AAV9ILW9_9RHOD</name>
<feature type="compositionally biased region" description="Polar residues" evidence="5">
    <location>
        <begin position="618"/>
        <end position="638"/>
    </location>
</feature>
<organism evidence="7 8">
    <name type="scientific">Galdieria yellowstonensis</name>
    <dbReference type="NCBI Taxonomy" id="3028027"/>
    <lineage>
        <taxon>Eukaryota</taxon>
        <taxon>Rhodophyta</taxon>
        <taxon>Bangiophyceae</taxon>
        <taxon>Galdieriales</taxon>
        <taxon>Galdieriaceae</taxon>
        <taxon>Galdieria</taxon>
    </lineage>
</organism>
<evidence type="ECO:0000256" key="3">
    <source>
        <dbReference type="ARBA" id="ARBA00023136"/>
    </source>
</evidence>
<feature type="compositionally biased region" description="Low complexity" evidence="5">
    <location>
        <begin position="474"/>
        <end position="502"/>
    </location>
</feature>
<dbReference type="CDD" id="cd03564">
    <property type="entry name" value="ANTH_N"/>
    <property type="match status" value="1"/>
</dbReference>
<keyword evidence="8" id="KW-1185">Reference proteome</keyword>
<dbReference type="GO" id="GO:0000149">
    <property type="term" value="F:SNARE binding"/>
    <property type="evidence" value="ECO:0007669"/>
    <property type="project" value="TreeGrafter"/>
</dbReference>
<dbReference type="Gene3D" id="1.20.58.150">
    <property type="entry name" value="ANTH domain"/>
    <property type="match status" value="1"/>
</dbReference>
<reference evidence="7 8" key="1">
    <citation type="submission" date="2022-07" db="EMBL/GenBank/DDBJ databases">
        <title>Genome-wide signatures of adaptation to extreme environments.</title>
        <authorList>
            <person name="Cho C.H."/>
            <person name="Yoon H.S."/>
        </authorList>
    </citation>
    <scope>NUCLEOTIDE SEQUENCE [LARGE SCALE GENOMIC DNA]</scope>
    <source>
        <strain evidence="7 8">108.79 E11</strain>
    </source>
</reference>
<sequence length="682" mass="75505">MDKYTRKATDATRIFTTHMTVNELKRAVTKATLDEETRPRMKDVQKIIDATFLRPSPHNTKCGPHKVLKYIQQRLRAGEWPVVLKALLLCHILLDEGSRGIIDLLLHSPFIFNLQEFRDASNPSAFDYSSYTRLFARYIQERIVTIRTLGAFYDTVREPRMNQPTAIVAQESETIPTGQISALEVNQVLKVMPTLENQLDVLTDVRLRAEELHNDLTIGIMERLMKDMLPLVNQLTQGVEVIQENFFTFSKSRCEESLKIYQTYIELVEKANAFLAIGNRLGATESNISLEHAPLDYVKGMEEHIATLSEDGKSSDTTSERRSYTTPKSPQKIAGSDYDEEAALAAAIKASLQESGSSSMIDFDDDSDEEEEEEEIGSDGTEKPQGQSEKHHSIDDFFGLESSNSQLLASNVSKQASTTTSSEKPTKKGDDLLDLLGDMSINTPQGTQSAQSHLVPPMPAANRTKSSSETPVDSNNHTAAAAASQQHLSSSSQQPSSWNNNSEMESQMPYQNLQGYYSTVGGMNMMPMFPSQQGMMHPNMMMAPYMTYGGPGSMSSGMPPMGVYPSGMYMQYNSNMGSWNPGLAPFMQQQPQQQMYPNYMSGARIPGTATSPPEYDPTNVQTSGDMTHATSDNPASSQKRVEQRRQDPLFGELNPFYTTGGTSAASNLSKPTSDAQGEKHGN</sequence>
<dbReference type="InterPro" id="IPR011417">
    <property type="entry name" value="ANTH_dom"/>
</dbReference>
<dbReference type="PROSITE" id="PS50942">
    <property type="entry name" value="ENTH"/>
    <property type="match status" value="1"/>
</dbReference>
<keyword evidence="3" id="KW-0472">Membrane</keyword>
<dbReference type="SUPFAM" id="SSF89009">
    <property type="entry name" value="GAT-like domain"/>
    <property type="match status" value="1"/>
</dbReference>
<feature type="domain" description="ENTH" evidence="6">
    <location>
        <begin position="16"/>
        <end position="153"/>
    </location>
</feature>
<dbReference type="InterPro" id="IPR045192">
    <property type="entry name" value="AP180-like"/>
</dbReference>
<dbReference type="GO" id="GO:0005546">
    <property type="term" value="F:phosphatidylinositol-4,5-bisphosphate binding"/>
    <property type="evidence" value="ECO:0007669"/>
    <property type="project" value="TreeGrafter"/>
</dbReference>
<feature type="region of interest" description="Disordered" evidence="5">
    <location>
        <begin position="308"/>
        <end position="335"/>
    </location>
</feature>
<dbReference type="InterPro" id="IPR048050">
    <property type="entry name" value="ANTH_N_plant"/>
</dbReference>
<dbReference type="GO" id="GO:0005905">
    <property type="term" value="C:clathrin-coated pit"/>
    <property type="evidence" value="ECO:0007669"/>
    <property type="project" value="UniProtKB-SubCell"/>
</dbReference>
<comment type="caution">
    <text evidence="7">The sequence shown here is derived from an EMBL/GenBank/DDBJ whole genome shotgun (WGS) entry which is preliminary data.</text>
</comment>
<dbReference type="SUPFAM" id="SSF48464">
    <property type="entry name" value="ENTH/VHS domain"/>
    <property type="match status" value="1"/>
</dbReference>
<dbReference type="Pfam" id="PF07651">
    <property type="entry name" value="ANTH"/>
    <property type="match status" value="1"/>
</dbReference>
<protein>
    <recommendedName>
        <fullName evidence="6">ENTH domain-containing protein</fullName>
    </recommendedName>
</protein>
<comment type="subcellular location">
    <subcellularLocation>
        <location evidence="1">Membrane</location>
        <location evidence="1">Clathrin-coated pit</location>
    </subcellularLocation>
</comment>
<gene>
    <name evidence="7" type="ORF">GAYE_SCF59G6436</name>
</gene>
<feature type="compositionally biased region" description="Polar residues" evidence="5">
    <location>
        <begin position="440"/>
        <end position="452"/>
    </location>
</feature>
<keyword evidence="2" id="KW-0254">Endocytosis</keyword>
<accession>A0AAV9ILW9</accession>
<feature type="compositionally biased region" description="Polar residues" evidence="5">
    <location>
        <begin position="656"/>
        <end position="675"/>
    </location>
</feature>
<dbReference type="GO" id="GO:0032050">
    <property type="term" value="F:clathrin heavy chain binding"/>
    <property type="evidence" value="ECO:0007669"/>
    <property type="project" value="TreeGrafter"/>
</dbReference>
<evidence type="ECO:0000256" key="5">
    <source>
        <dbReference type="SAM" id="MobiDB-lite"/>
    </source>
</evidence>
<evidence type="ECO:0000256" key="4">
    <source>
        <dbReference type="ARBA" id="ARBA00023176"/>
    </source>
</evidence>
<feature type="compositionally biased region" description="Acidic residues" evidence="5">
    <location>
        <begin position="362"/>
        <end position="377"/>
    </location>
</feature>
<dbReference type="PANTHER" id="PTHR22951:SF5">
    <property type="entry name" value="PHOSPHATIDYLINOSITOL-BINDING CLATHRIN ASSEMBLY PROTEIN LAP"/>
    <property type="match status" value="1"/>
</dbReference>
<dbReference type="InterPro" id="IPR013809">
    <property type="entry name" value="ENTH"/>
</dbReference>
<dbReference type="SMART" id="SM00273">
    <property type="entry name" value="ENTH"/>
    <property type="match status" value="1"/>
</dbReference>
<feature type="compositionally biased region" description="Polar residues" evidence="5">
    <location>
        <begin position="463"/>
        <end position="473"/>
    </location>
</feature>
<proteinExistence type="predicted"/>
<dbReference type="InterPro" id="IPR008942">
    <property type="entry name" value="ENTH_VHS"/>
</dbReference>
<feature type="region of interest" description="Disordered" evidence="5">
    <location>
        <begin position="409"/>
        <end position="504"/>
    </location>
</feature>
<evidence type="ECO:0000313" key="8">
    <source>
        <dbReference type="Proteomes" id="UP001300502"/>
    </source>
</evidence>
<dbReference type="InterPro" id="IPR014712">
    <property type="entry name" value="ANTH_dom_sf"/>
</dbReference>
<dbReference type="GO" id="GO:0006900">
    <property type="term" value="P:vesicle budding from membrane"/>
    <property type="evidence" value="ECO:0007669"/>
    <property type="project" value="TreeGrafter"/>
</dbReference>
<dbReference type="Gene3D" id="1.25.40.90">
    <property type="match status" value="1"/>
</dbReference>